<feature type="chain" id="PRO_5002247249" evidence="2">
    <location>
        <begin position="20"/>
        <end position="259"/>
    </location>
</feature>
<evidence type="ECO:0000256" key="2">
    <source>
        <dbReference type="SAM" id="SignalP"/>
    </source>
</evidence>
<reference evidence="4" key="1">
    <citation type="submission" date="2014-04" db="EMBL/GenBank/DDBJ databases">
        <title>Evolutionary Origins and Diversification of the Mycorrhizal Mutualists.</title>
        <authorList>
            <consortium name="DOE Joint Genome Institute"/>
            <consortium name="Mycorrhizal Genomics Consortium"/>
            <person name="Kohler A."/>
            <person name="Kuo A."/>
            <person name="Nagy L.G."/>
            <person name="Floudas D."/>
            <person name="Copeland A."/>
            <person name="Barry K.W."/>
            <person name="Cichocki N."/>
            <person name="Veneault-Fourrey C."/>
            <person name="LaButti K."/>
            <person name="Lindquist E.A."/>
            <person name="Lipzen A."/>
            <person name="Lundell T."/>
            <person name="Morin E."/>
            <person name="Murat C."/>
            <person name="Riley R."/>
            <person name="Ohm R."/>
            <person name="Sun H."/>
            <person name="Tunlid A."/>
            <person name="Henrissat B."/>
            <person name="Grigoriev I.V."/>
            <person name="Hibbett D.S."/>
            <person name="Martin F."/>
        </authorList>
    </citation>
    <scope>NUCLEOTIDE SEQUENCE [LARGE SCALE GENOMIC DNA]</scope>
    <source>
        <strain evidence="4">FD-334 SS-4</strain>
    </source>
</reference>
<feature type="region of interest" description="Disordered" evidence="1">
    <location>
        <begin position="84"/>
        <end position="107"/>
    </location>
</feature>
<evidence type="ECO:0000313" key="3">
    <source>
        <dbReference type="EMBL" id="KJA14173.1"/>
    </source>
</evidence>
<feature type="compositionally biased region" description="Basic and acidic residues" evidence="1">
    <location>
        <begin position="221"/>
        <end position="232"/>
    </location>
</feature>
<feature type="region of interest" description="Disordered" evidence="1">
    <location>
        <begin position="221"/>
        <end position="259"/>
    </location>
</feature>
<name>A0A0D2LTP6_HYPSF</name>
<organism evidence="3 4">
    <name type="scientific">Hypholoma sublateritium (strain FD-334 SS-4)</name>
    <dbReference type="NCBI Taxonomy" id="945553"/>
    <lineage>
        <taxon>Eukaryota</taxon>
        <taxon>Fungi</taxon>
        <taxon>Dikarya</taxon>
        <taxon>Basidiomycota</taxon>
        <taxon>Agaricomycotina</taxon>
        <taxon>Agaricomycetes</taxon>
        <taxon>Agaricomycetidae</taxon>
        <taxon>Agaricales</taxon>
        <taxon>Agaricineae</taxon>
        <taxon>Strophariaceae</taxon>
        <taxon>Hypholoma</taxon>
    </lineage>
</organism>
<dbReference type="AlphaFoldDB" id="A0A0D2LTP6"/>
<feature type="signal peptide" evidence="2">
    <location>
        <begin position="1"/>
        <end position="19"/>
    </location>
</feature>
<feature type="region of interest" description="Disordered" evidence="1">
    <location>
        <begin position="145"/>
        <end position="165"/>
    </location>
</feature>
<evidence type="ECO:0000313" key="4">
    <source>
        <dbReference type="Proteomes" id="UP000054270"/>
    </source>
</evidence>
<gene>
    <name evidence="3" type="ORF">HYPSUDRAFT_208928</name>
</gene>
<protein>
    <submittedName>
        <fullName evidence="3">Uncharacterized protein</fullName>
    </submittedName>
</protein>
<dbReference type="EMBL" id="KN817691">
    <property type="protein sequence ID" value="KJA14173.1"/>
    <property type="molecule type" value="Genomic_DNA"/>
</dbReference>
<keyword evidence="2" id="KW-0732">Signal</keyword>
<evidence type="ECO:0000256" key="1">
    <source>
        <dbReference type="SAM" id="MobiDB-lite"/>
    </source>
</evidence>
<accession>A0A0D2LTP6</accession>
<proteinExistence type="predicted"/>
<dbReference type="Proteomes" id="UP000054270">
    <property type="component" value="Unassembled WGS sequence"/>
</dbReference>
<keyword evidence="4" id="KW-1185">Reference proteome</keyword>
<sequence>MVRITSIVLLGITALYASAMPFQGAAAPERELRLPAHTERVLRHAANIAGSFSPPTQSPEAAQVFPREVPIPYNQWPARSHRLSRRSPEPWITKGIPGPSSSKHSRHPRELGDIFALDVAHRQPVSEWQMKAKTNTPHDVPKIARRAREPRSRPSPNVNSRHSPMHRREFKLLHPLPHRFPLVFIAHAVSPSYAPLAGPARIADVSVLTISISAPERLRRAKQENRAKDTKACRAPLPQGEEEEGRRLGSTLPLRRYAR</sequence>